<evidence type="ECO:0000259" key="1">
    <source>
        <dbReference type="Pfam" id="PF05685"/>
    </source>
</evidence>
<evidence type="ECO:0000313" key="3">
    <source>
        <dbReference type="Proteomes" id="UP000232883"/>
    </source>
</evidence>
<keyword evidence="3" id="KW-1185">Reference proteome</keyword>
<gene>
    <name evidence="2" type="ORF">CWM47_25855</name>
</gene>
<dbReference type="Proteomes" id="UP000232883">
    <property type="component" value="Chromosome"/>
</dbReference>
<dbReference type="OrthoDB" id="9799703at2"/>
<dbReference type="Pfam" id="PF05685">
    <property type="entry name" value="Uma2"/>
    <property type="match status" value="1"/>
</dbReference>
<name>A0A2K8Z515_9BACT</name>
<dbReference type="RefSeq" id="WP_100991313.1">
    <property type="nucleotide sequence ID" value="NZ_CP025096.1"/>
</dbReference>
<dbReference type="PANTHER" id="PTHR34107:SF1">
    <property type="entry name" value="SLL0198 PROTEIN"/>
    <property type="match status" value="1"/>
</dbReference>
<keyword evidence="2" id="KW-0378">Hydrolase</keyword>
<dbReference type="SUPFAM" id="SSF52980">
    <property type="entry name" value="Restriction endonuclease-like"/>
    <property type="match status" value="1"/>
</dbReference>
<dbReference type="CDD" id="cd06260">
    <property type="entry name" value="DUF820-like"/>
    <property type="match status" value="1"/>
</dbReference>
<proteinExistence type="predicted"/>
<dbReference type="EMBL" id="CP025096">
    <property type="protein sequence ID" value="AUD04972.1"/>
    <property type="molecule type" value="Genomic_DNA"/>
</dbReference>
<dbReference type="AlphaFoldDB" id="A0A2K8Z515"/>
<evidence type="ECO:0000313" key="2">
    <source>
        <dbReference type="EMBL" id="AUD04972.1"/>
    </source>
</evidence>
<organism evidence="2 3">
    <name type="scientific">Spirosoma pollinicola</name>
    <dbReference type="NCBI Taxonomy" id="2057025"/>
    <lineage>
        <taxon>Bacteria</taxon>
        <taxon>Pseudomonadati</taxon>
        <taxon>Bacteroidota</taxon>
        <taxon>Cytophagia</taxon>
        <taxon>Cytophagales</taxon>
        <taxon>Cytophagaceae</taxon>
        <taxon>Spirosoma</taxon>
    </lineage>
</organism>
<dbReference type="InterPro" id="IPR008538">
    <property type="entry name" value="Uma2"/>
</dbReference>
<sequence length="193" mass="22130">MQLPLHIPQLDGFTDDELVRFCLANPELTIERDENGILYINMSPTHLLTSTNNSELNGEFVIWNRKTKAGKVIDSNGGFFLKDKSMKAPDVAWIRREQWDALSKKEKHSFPHLAPDFVLELASDSDNLDVVKEKMEKWLSNGVRLAWLISPEEKLTYIYRPDQTVETKTFTETLSGEEVMVGFETVLAEILEE</sequence>
<dbReference type="Gene3D" id="3.90.1570.10">
    <property type="entry name" value="tt1808, chain A"/>
    <property type="match status" value="1"/>
</dbReference>
<keyword evidence="2" id="KW-0540">Nuclease</keyword>
<dbReference type="InterPro" id="IPR011335">
    <property type="entry name" value="Restrct_endonuc-II-like"/>
</dbReference>
<protein>
    <submittedName>
        <fullName evidence="2">Uma2 family endonuclease</fullName>
    </submittedName>
</protein>
<dbReference type="KEGG" id="spir:CWM47_25855"/>
<dbReference type="PANTHER" id="PTHR34107">
    <property type="entry name" value="SLL0198 PROTEIN-RELATED"/>
    <property type="match status" value="1"/>
</dbReference>
<feature type="domain" description="Putative restriction endonuclease" evidence="1">
    <location>
        <begin position="16"/>
        <end position="184"/>
    </location>
</feature>
<dbReference type="GO" id="GO:0004519">
    <property type="term" value="F:endonuclease activity"/>
    <property type="evidence" value="ECO:0007669"/>
    <property type="project" value="UniProtKB-KW"/>
</dbReference>
<reference evidence="2 3" key="1">
    <citation type="submission" date="2017-11" db="EMBL/GenBank/DDBJ databases">
        <title>Taxonomic description and genome sequences of Spirosoma HA7 sp. nov., isolated from pollen microhabitat of Corylus avellana.</title>
        <authorList>
            <person name="Ambika Manirajan B."/>
            <person name="Suarez C."/>
            <person name="Ratering S."/>
            <person name="Geissler-Plaum R."/>
            <person name="Cardinale M."/>
            <person name="Sylvia S."/>
        </authorList>
    </citation>
    <scope>NUCLEOTIDE SEQUENCE [LARGE SCALE GENOMIC DNA]</scope>
    <source>
        <strain evidence="2 3">HA7</strain>
    </source>
</reference>
<keyword evidence="2" id="KW-0255">Endonuclease</keyword>
<accession>A0A2K8Z515</accession>
<dbReference type="InterPro" id="IPR012296">
    <property type="entry name" value="Nuclease_put_TT1808"/>
</dbReference>